<reference evidence="2 3" key="1">
    <citation type="submission" date="2019-04" db="EMBL/GenBank/DDBJ databases">
        <authorList>
            <person name="Li Y."/>
            <person name="Wang J."/>
        </authorList>
    </citation>
    <scope>NUCLEOTIDE SEQUENCE [LARGE SCALE GENOMIC DNA]</scope>
    <source>
        <strain evidence="2 3">DSM 14668</strain>
    </source>
</reference>
<feature type="chain" id="PRO_5020451718" description="DUF4384 domain-containing protein" evidence="1">
    <location>
        <begin position="21"/>
        <end position="435"/>
    </location>
</feature>
<evidence type="ECO:0008006" key="4">
    <source>
        <dbReference type="Google" id="ProtNLM"/>
    </source>
</evidence>
<dbReference type="OrthoDB" id="5518254at2"/>
<proteinExistence type="predicted"/>
<keyword evidence="1" id="KW-0732">Signal</keyword>
<organism evidence="2 3">
    <name type="scientific">Polyangium fumosum</name>
    <dbReference type="NCBI Taxonomy" id="889272"/>
    <lineage>
        <taxon>Bacteria</taxon>
        <taxon>Pseudomonadati</taxon>
        <taxon>Myxococcota</taxon>
        <taxon>Polyangia</taxon>
        <taxon>Polyangiales</taxon>
        <taxon>Polyangiaceae</taxon>
        <taxon>Polyangium</taxon>
    </lineage>
</organism>
<evidence type="ECO:0000313" key="3">
    <source>
        <dbReference type="Proteomes" id="UP000309215"/>
    </source>
</evidence>
<dbReference type="AlphaFoldDB" id="A0A4U1IYL5"/>
<dbReference type="EMBL" id="SSMQ01000054">
    <property type="protein sequence ID" value="TKC99686.1"/>
    <property type="molecule type" value="Genomic_DNA"/>
</dbReference>
<dbReference type="Proteomes" id="UP000309215">
    <property type="component" value="Unassembled WGS sequence"/>
</dbReference>
<comment type="caution">
    <text evidence="2">The sequence shown here is derived from an EMBL/GenBank/DDBJ whole genome shotgun (WGS) entry which is preliminary data.</text>
</comment>
<sequence>MIGALVALVAATLVSTNAHADLAEDADRLAGTWKDRGAVTTRLAPLFLDHGRNKRFVVPQDIADDELPGCTTVVLLGAPSADFAVLTASEADLPPLPAGLLPHGHPALDPEDRGTKSSLGVVSLVRCGPRRKDLASLVVSMRSPRGAIEILVARSPAPLGDLRDALPERAFGLVAPRGNPGRPIEPGPLAERTVRAEERARSEGADRFTRVPMVASVEGAGEYQLRLGEGCHRVQVMAAVPSTFPHRATDVDAEARDDAGRMLARDRSEAADARLDFCLGEATRVTVPFAGAAGMVPMMVIDAVWPIPRVIPNYWGARTRAGFAFALRRRNAPEPTAAPVFESLGVAGPTMVPVTLEPGRCYLAALAVARGESRGLRLAATVGDRYMRDEVVDRPEGAVLAFCAESEESARIDVEARGSGVWWTFALFALGGGEP</sequence>
<protein>
    <recommendedName>
        <fullName evidence="4">DUF4384 domain-containing protein</fullName>
    </recommendedName>
</protein>
<accession>A0A4U1IYL5</accession>
<evidence type="ECO:0000256" key="1">
    <source>
        <dbReference type="SAM" id="SignalP"/>
    </source>
</evidence>
<evidence type="ECO:0000313" key="2">
    <source>
        <dbReference type="EMBL" id="TKC99686.1"/>
    </source>
</evidence>
<name>A0A4U1IYL5_9BACT</name>
<gene>
    <name evidence="2" type="ORF">E8A74_37020</name>
</gene>
<dbReference type="RefSeq" id="WP_136933816.1">
    <property type="nucleotide sequence ID" value="NZ_SSMQ01000054.1"/>
</dbReference>
<keyword evidence="3" id="KW-1185">Reference proteome</keyword>
<feature type="signal peptide" evidence="1">
    <location>
        <begin position="1"/>
        <end position="20"/>
    </location>
</feature>